<evidence type="ECO:0000313" key="4">
    <source>
        <dbReference type="Proteomes" id="UP000183162"/>
    </source>
</evidence>
<comment type="similarity">
    <text evidence="1">Belongs to the free Met sulfoxide reductase family.</text>
</comment>
<organism evidence="3 4">
    <name type="scientific">Streptococcus equinus</name>
    <name type="common">Streptococcus bovis</name>
    <dbReference type="NCBI Taxonomy" id="1335"/>
    <lineage>
        <taxon>Bacteria</taxon>
        <taxon>Bacillati</taxon>
        <taxon>Bacillota</taxon>
        <taxon>Bacilli</taxon>
        <taxon>Lactobacillales</taxon>
        <taxon>Streptococcaceae</taxon>
        <taxon>Streptococcus</taxon>
    </lineage>
</organism>
<feature type="domain" description="GAF" evidence="2">
    <location>
        <begin position="61"/>
        <end position="159"/>
    </location>
</feature>
<dbReference type="GO" id="GO:0033745">
    <property type="term" value="F:L-methionine-(R)-S-oxide reductase activity"/>
    <property type="evidence" value="ECO:0007669"/>
    <property type="project" value="TreeGrafter"/>
</dbReference>
<dbReference type="AlphaFoldDB" id="A0A1G9J198"/>
<proteinExistence type="inferred from homology"/>
<dbReference type="Pfam" id="PF13185">
    <property type="entry name" value="GAF_2"/>
    <property type="match status" value="1"/>
</dbReference>
<dbReference type="GO" id="GO:0005829">
    <property type="term" value="C:cytosol"/>
    <property type="evidence" value="ECO:0007669"/>
    <property type="project" value="TreeGrafter"/>
</dbReference>
<dbReference type="InterPro" id="IPR003018">
    <property type="entry name" value="GAF"/>
</dbReference>
<dbReference type="Proteomes" id="UP000183162">
    <property type="component" value="Unassembled WGS sequence"/>
</dbReference>
<dbReference type="Gene3D" id="3.30.450.40">
    <property type="match status" value="1"/>
</dbReference>
<dbReference type="EMBL" id="FNGX01000001">
    <property type="protein sequence ID" value="SDL30894.1"/>
    <property type="molecule type" value="Genomic_DNA"/>
</dbReference>
<dbReference type="InterPro" id="IPR029016">
    <property type="entry name" value="GAF-like_dom_sf"/>
</dbReference>
<gene>
    <name evidence="3" type="ORF">SAMN05216400_0405</name>
</gene>
<accession>A0A1G9J198</accession>
<dbReference type="SUPFAM" id="SSF55781">
    <property type="entry name" value="GAF domain-like"/>
    <property type="match status" value="1"/>
</dbReference>
<dbReference type="FunFam" id="3.30.450.40:FF:000008">
    <property type="entry name" value="GAF domain-containing proteins"/>
    <property type="match status" value="1"/>
</dbReference>
<protein>
    <submittedName>
        <fullName evidence="3">GAF domain-containing protein</fullName>
    </submittedName>
</protein>
<reference evidence="3 4" key="1">
    <citation type="submission" date="2016-10" db="EMBL/GenBank/DDBJ databases">
        <authorList>
            <person name="de Groot N.N."/>
        </authorList>
    </citation>
    <scope>NUCLEOTIDE SEQUENCE [LARGE SCALE GENOMIC DNA]</scope>
    <source>
        <strain evidence="3 4">Sb09</strain>
    </source>
</reference>
<dbReference type="InterPro" id="IPR051330">
    <property type="entry name" value="Phosphatase_reg/MetRdx"/>
</dbReference>
<dbReference type="PANTHER" id="PTHR21021">
    <property type="entry name" value="GAF/PUTATIVE CYTOSKELETAL PROTEIN"/>
    <property type="match status" value="1"/>
</dbReference>
<evidence type="ECO:0000256" key="1">
    <source>
        <dbReference type="ARBA" id="ARBA00038454"/>
    </source>
</evidence>
<evidence type="ECO:0000259" key="2">
    <source>
        <dbReference type="Pfam" id="PF13185"/>
    </source>
</evidence>
<evidence type="ECO:0000313" key="3">
    <source>
        <dbReference type="EMBL" id="SDL30894.1"/>
    </source>
</evidence>
<sequence length="177" mass="19682">MTLPHFFDIINLMENTKKIENYEIMLAQANALFANEKNLLSNLSNASALLKMTLPNSVFTGFYLFNGEELLLGPFQGGVSCVHIKLGKGVCGESAQNRETMIVADVTKHANYIACDSAAMSEIVVPMIKDGKLVGVLDLDSRLTDDYDAIDQEYLEKFVAVLIEKSYWNLDMFGVEK</sequence>
<name>A0A1G9J198_STREI</name>
<dbReference type="PANTHER" id="PTHR21021:SF15">
    <property type="entry name" value="FREE METHIONINE-R-SULFOXIDE REDUCTASE"/>
    <property type="match status" value="1"/>
</dbReference>